<dbReference type="PANTHER" id="PTHR30619">
    <property type="entry name" value="DNA INTERNALIZATION/COMPETENCE PROTEIN COMEC/REC2"/>
    <property type="match status" value="1"/>
</dbReference>
<dbReference type="AlphaFoldDB" id="A0AAU6WJU2"/>
<dbReference type="InterPro" id="IPR036866">
    <property type="entry name" value="RibonucZ/Hydroxyglut_hydro"/>
</dbReference>
<keyword evidence="3" id="KW-1185">Reference proteome</keyword>
<evidence type="ECO:0000313" key="3">
    <source>
        <dbReference type="Proteomes" id="UP001463665"/>
    </source>
</evidence>
<dbReference type="InterPro" id="IPR052159">
    <property type="entry name" value="Competence_DNA_uptake"/>
</dbReference>
<organism evidence="2 3">
    <name type="scientific">Chryseobacterium endophyticum</name>
    <dbReference type="NCBI Taxonomy" id="1854762"/>
    <lineage>
        <taxon>Bacteria</taxon>
        <taxon>Pseudomonadati</taxon>
        <taxon>Bacteroidota</taxon>
        <taxon>Flavobacteriia</taxon>
        <taxon>Flavobacteriales</taxon>
        <taxon>Weeksellaceae</taxon>
        <taxon>Chryseobacterium group</taxon>
        <taxon>Chryseobacterium</taxon>
    </lineage>
</organism>
<protein>
    <submittedName>
        <fullName evidence="2">MBL fold metallo-hydrolase</fullName>
    </submittedName>
</protein>
<dbReference type="Proteomes" id="UP001463665">
    <property type="component" value="Chromosome"/>
</dbReference>
<feature type="domain" description="Metallo-beta-lactamase" evidence="1">
    <location>
        <begin position="8"/>
        <end position="76"/>
    </location>
</feature>
<dbReference type="PANTHER" id="PTHR30619:SF1">
    <property type="entry name" value="RECOMBINATION PROTEIN 2"/>
    <property type="match status" value="1"/>
</dbReference>
<accession>A0AAU6WJU2</accession>
<dbReference type="EMBL" id="CP154834">
    <property type="protein sequence ID" value="XAO72788.1"/>
    <property type="molecule type" value="Genomic_DNA"/>
</dbReference>
<dbReference type="InterPro" id="IPR001279">
    <property type="entry name" value="Metallo-B-lactamas"/>
</dbReference>
<name>A0AAU6WJU2_9FLAO</name>
<sequence length="335" mass="38637">MEIKFLKAGSGDCILIHNEGKNILIDGGNDSTFLIDEYYNVIAREEKINLLIVTHHDDDHIKGILDLFKHIEAKNESPEIETIIFNSPKKINNLLKEEISANLLSYKQAHDLENVLLKNREINWITTLDSSINELFKDTFGEMSLKIFSPSKEVLLTYASNKGAYLNSDYRCDWNTSIKELAKYIDDKSQDTSPSNKTSIVVYLTIKNKKILLTADVTPERLDKIVDSIREDKDKADFDLIKLPHHGSYRSLNSKTLEKINCRNYVVSTNSSKHYLPNKRAFIKIVQSLKLAEPIEFLFNYEEAIHKLKMTDKEMTEYKIKLKPNTDRWGYGITI</sequence>
<dbReference type="SUPFAM" id="SSF56281">
    <property type="entry name" value="Metallo-hydrolase/oxidoreductase"/>
    <property type="match status" value="1"/>
</dbReference>
<proteinExistence type="predicted"/>
<evidence type="ECO:0000313" key="2">
    <source>
        <dbReference type="EMBL" id="XAO72788.1"/>
    </source>
</evidence>
<gene>
    <name evidence="2" type="ORF">AAFP95_13035</name>
</gene>
<dbReference type="Gene3D" id="3.60.15.10">
    <property type="entry name" value="Ribonuclease Z/Hydroxyacylglutathione hydrolase-like"/>
    <property type="match status" value="1"/>
</dbReference>
<evidence type="ECO:0000259" key="1">
    <source>
        <dbReference type="Pfam" id="PF00753"/>
    </source>
</evidence>
<dbReference type="RefSeq" id="WP_345765525.1">
    <property type="nucleotide sequence ID" value="NZ_CP154834.1"/>
</dbReference>
<dbReference type="Pfam" id="PF00753">
    <property type="entry name" value="Lactamase_B"/>
    <property type="match status" value="1"/>
</dbReference>
<reference evidence="2 3" key="1">
    <citation type="submission" date="2024-04" db="EMBL/GenBank/DDBJ databases">
        <title>Genome sequencing and assembly of rice foliar adapted Chryseobacterium endophyticum OsEnb-ALM-A6.</title>
        <authorList>
            <person name="Kumar S."/>
            <person name="Javed M."/>
            <person name="Chouhan V."/>
            <person name="Charishma K."/>
            <person name="Patel A."/>
            <person name="Kumar M."/>
            <person name="Sahu K.P."/>
            <person name="Kumar A."/>
        </authorList>
    </citation>
    <scope>NUCLEOTIDE SEQUENCE [LARGE SCALE GENOMIC DNA]</scope>
    <source>
        <strain evidence="2 3">OsEnb-ALM-A6</strain>
    </source>
</reference>